<feature type="region of interest" description="Disordered" evidence="1">
    <location>
        <begin position="42"/>
        <end position="103"/>
    </location>
</feature>
<evidence type="ECO:0000256" key="1">
    <source>
        <dbReference type="SAM" id="MobiDB-lite"/>
    </source>
</evidence>
<feature type="compositionally biased region" description="Low complexity" evidence="1">
    <location>
        <begin position="54"/>
        <end position="72"/>
    </location>
</feature>
<accession>A0A8D2JC22</accession>
<feature type="domain" description="Putative adherens-junction anchoring" evidence="2">
    <location>
        <begin position="188"/>
        <end position="332"/>
    </location>
</feature>
<organism evidence="3 4">
    <name type="scientific">Varanus komodoensis</name>
    <name type="common">Komodo dragon</name>
    <dbReference type="NCBI Taxonomy" id="61221"/>
    <lineage>
        <taxon>Eukaryota</taxon>
        <taxon>Metazoa</taxon>
        <taxon>Chordata</taxon>
        <taxon>Craniata</taxon>
        <taxon>Vertebrata</taxon>
        <taxon>Euteleostomi</taxon>
        <taxon>Lepidosauria</taxon>
        <taxon>Squamata</taxon>
        <taxon>Bifurcata</taxon>
        <taxon>Unidentata</taxon>
        <taxon>Episquamata</taxon>
        <taxon>Toxicofera</taxon>
        <taxon>Anguimorpha</taxon>
        <taxon>Paleoanguimorpha</taxon>
        <taxon>Varanoidea</taxon>
        <taxon>Varanidae</taxon>
        <taxon>Varanus</taxon>
    </lineage>
</organism>
<keyword evidence="4" id="KW-1185">Reference proteome</keyword>
<evidence type="ECO:0000259" key="2">
    <source>
        <dbReference type="Pfam" id="PF16182"/>
    </source>
</evidence>
<dbReference type="Proteomes" id="UP000694545">
    <property type="component" value="Unplaced"/>
</dbReference>
<feature type="region of interest" description="Disordered" evidence="1">
    <location>
        <begin position="132"/>
        <end position="282"/>
    </location>
</feature>
<feature type="compositionally biased region" description="Polar residues" evidence="1">
    <location>
        <begin position="187"/>
        <end position="196"/>
    </location>
</feature>
<dbReference type="PANTHER" id="PTHR24213">
    <property type="entry name" value="ACTIN-BINDING LIM PROTEIN"/>
    <property type="match status" value="1"/>
</dbReference>
<feature type="compositionally biased region" description="Basic and acidic residues" evidence="1">
    <location>
        <begin position="323"/>
        <end position="334"/>
    </location>
</feature>
<dbReference type="AlphaFoldDB" id="A0A8D2JC22"/>
<proteinExistence type="predicted"/>
<name>A0A8D2JC22_VARKO</name>
<dbReference type="PANTHER" id="PTHR24213:SF17">
    <property type="entry name" value="DEMATIN"/>
    <property type="match status" value="1"/>
</dbReference>
<evidence type="ECO:0000313" key="3">
    <source>
        <dbReference type="Ensembl" id="ENSVKKP00000010264.1"/>
    </source>
</evidence>
<reference evidence="3" key="1">
    <citation type="submission" date="2025-08" db="UniProtKB">
        <authorList>
            <consortium name="Ensembl"/>
        </authorList>
    </citation>
    <scope>IDENTIFICATION</scope>
</reference>
<dbReference type="GO" id="GO:0030032">
    <property type="term" value="P:lamellipodium assembly"/>
    <property type="evidence" value="ECO:0007669"/>
    <property type="project" value="TreeGrafter"/>
</dbReference>
<feature type="compositionally biased region" description="Gly residues" evidence="1">
    <location>
        <begin position="150"/>
        <end position="161"/>
    </location>
</feature>
<dbReference type="Ensembl" id="ENSVKKT00000010516.1">
    <property type="protein sequence ID" value="ENSVKKP00000010264.1"/>
    <property type="gene ID" value="ENSVKKG00000007221.1"/>
</dbReference>
<dbReference type="GO" id="GO:0051017">
    <property type="term" value="P:actin filament bundle assembly"/>
    <property type="evidence" value="ECO:0007669"/>
    <property type="project" value="TreeGrafter"/>
</dbReference>
<feature type="region of interest" description="Disordered" evidence="1">
    <location>
        <begin position="315"/>
        <end position="334"/>
    </location>
</feature>
<dbReference type="GO" id="GO:0015629">
    <property type="term" value="C:actin cytoskeleton"/>
    <property type="evidence" value="ECO:0007669"/>
    <property type="project" value="TreeGrafter"/>
</dbReference>
<feature type="compositionally biased region" description="Low complexity" evidence="1">
    <location>
        <begin position="1"/>
        <end position="15"/>
    </location>
</feature>
<protein>
    <submittedName>
        <fullName evidence="3">Dematin actin binding protein</fullName>
    </submittedName>
</protein>
<dbReference type="GO" id="GO:0051015">
    <property type="term" value="F:actin filament binding"/>
    <property type="evidence" value="ECO:0007669"/>
    <property type="project" value="TreeGrafter"/>
</dbReference>
<reference evidence="3" key="2">
    <citation type="submission" date="2025-09" db="UniProtKB">
        <authorList>
            <consortium name="Ensembl"/>
        </authorList>
    </citation>
    <scope>IDENTIFICATION</scope>
</reference>
<feature type="region of interest" description="Disordered" evidence="1">
    <location>
        <begin position="1"/>
        <end position="24"/>
    </location>
</feature>
<evidence type="ECO:0000313" key="4">
    <source>
        <dbReference type="Proteomes" id="UP000694545"/>
    </source>
</evidence>
<dbReference type="InterPro" id="IPR032402">
    <property type="entry name" value="AbLIM_anchor"/>
</dbReference>
<sequence>STSRTSPTPSWTTWRGPAAESAHSPPSLCLLLLRQKSAGTGWRASLPEAPPRQPVAGPAAPAAVGSTTSTVPVLPPSSLPTAPRVTSPSPPASHSPLVGRAGGSASEALRALGYLLASPGTRECSCWRAAAPLPSATQGPGQEGLAPRGGRNGAGGGGGASVGTERLSRGPSGSPQGGPAGPELCSSPDTNATETNLYKKPPIYKQRESLAAPAPQSKHLIEDQIIESSKFPAAQPPEPGQPAKIETDYWPCPPSLAVVETEWRRRKASRRGEPEEEEELAEDVKRLRELQKEELSKVASNLGKLILKEEMEKSLPLRRKTRSLPDRTPFHTCE</sequence>
<dbReference type="Pfam" id="PF16182">
    <property type="entry name" value="AbLIM_anchor"/>
    <property type="match status" value="1"/>
</dbReference>
<feature type="compositionally biased region" description="Low complexity" evidence="1">
    <location>
        <begin position="162"/>
        <end position="174"/>
    </location>
</feature>
<dbReference type="GO" id="GO:0005886">
    <property type="term" value="C:plasma membrane"/>
    <property type="evidence" value="ECO:0007669"/>
    <property type="project" value="TreeGrafter"/>
</dbReference>
<dbReference type="InterPro" id="IPR051618">
    <property type="entry name" value="Actin-binding_LIM"/>
</dbReference>